<keyword evidence="12" id="KW-0413">Isomerase</keyword>
<protein>
    <submittedName>
        <fullName evidence="21">Peroxisomal fatty acid beta-oxidation multifunctional protein mfp2</fullName>
    </submittedName>
</protein>
<comment type="catalytic activity">
    <reaction evidence="16">
        <text>a (3S)-3-hydroxyacyl-CoA = a (2E)-enoyl-CoA + H2O</text>
        <dbReference type="Rhea" id="RHEA:16105"/>
        <dbReference type="ChEBI" id="CHEBI:15377"/>
        <dbReference type="ChEBI" id="CHEBI:57318"/>
        <dbReference type="ChEBI" id="CHEBI:58856"/>
        <dbReference type="EC" id="4.2.1.17"/>
    </reaction>
</comment>
<evidence type="ECO:0000259" key="19">
    <source>
        <dbReference type="Pfam" id="PF00725"/>
    </source>
</evidence>
<comment type="catalytic activity">
    <reaction evidence="2">
        <text>a (3E)-enoyl-CoA = a 4-saturated (2E)-enoyl-CoA</text>
        <dbReference type="Rhea" id="RHEA:45228"/>
        <dbReference type="ChEBI" id="CHEBI:58521"/>
        <dbReference type="ChEBI" id="CHEBI:85097"/>
        <dbReference type="EC" id="5.3.3.8"/>
    </reaction>
</comment>
<evidence type="ECO:0000256" key="11">
    <source>
        <dbReference type="ARBA" id="ARBA00023140"/>
    </source>
</evidence>
<dbReference type="InterPro" id="IPR006108">
    <property type="entry name" value="3HC_DH_C"/>
</dbReference>
<dbReference type="InterPro" id="IPR006176">
    <property type="entry name" value="3-OHacyl-CoA_DH_NAD-bd"/>
</dbReference>
<keyword evidence="10" id="KW-0443">Lipid metabolism</keyword>
<evidence type="ECO:0000256" key="4">
    <source>
        <dbReference type="ARBA" id="ARBA00005005"/>
    </source>
</evidence>
<name>A0A9Q0JJK8_9ROSI</name>
<dbReference type="OrthoDB" id="2018133at2759"/>
<dbReference type="GO" id="GO:0003857">
    <property type="term" value="F:(3S)-3-hydroxyacyl-CoA dehydrogenase (NAD+) activity"/>
    <property type="evidence" value="ECO:0007669"/>
    <property type="project" value="TreeGrafter"/>
</dbReference>
<proteinExistence type="inferred from homology"/>
<dbReference type="Gene3D" id="1.10.1040.50">
    <property type="match status" value="1"/>
</dbReference>
<evidence type="ECO:0000313" key="22">
    <source>
        <dbReference type="Proteomes" id="UP001141552"/>
    </source>
</evidence>
<gene>
    <name evidence="21" type="primary">MFP2_3</name>
    <name evidence="21" type="ORF">Tsubulata_042021</name>
</gene>
<comment type="similarity">
    <text evidence="6">In the N-terminal section; belongs to the enoyl-CoA hydratase/isomerase family.</text>
</comment>
<dbReference type="GO" id="GO:0004165">
    <property type="term" value="F:delta(3)-delta(2)-enoyl-CoA isomerase activity"/>
    <property type="evidence" value="ECO:0007669"/>
    <property type="project" value="UniProtKB-EC"/>
</dbReference>
<evidence type="ECO:0000256" key="3">
    <source>
        <dbReference type="ARBA" id="ARBA00004275"/>
    </source>
</evidence>
<dbReference type="FunFam" id="3.90.226.10:FF:000025">
    <property type="entry name" value="Peroxisomal fatty acid beta-oxidation multifunctional protein"/>
    <property type="match status" value="1"/>
</dbReference>
<dbReference type="GO" id="GO:0004300">
    <property type="term" value="F:enoyl-CoA hydratase activity"/>
    <property type="evidence" value="ECO:0007669"/>
    <property type="project" value="UniProtKB-EC"/>
</dbReference>
<evidence type="ECO:0000259" key="20">
    <source>
        <dbReference type="Pfam" id="PF02737"/>
    </source>
</evidence>
<comment type="pathway">
    <text evidence="4">Lipid metabolism; fatty acid beta-oxidation.</text>
</comment>
<dbReference type="InterPro" id="IPR018376">
    <property type="entry name" value="Enoyl-CoA_hyd/isom_CS"/>
</dbReference>
<dbReference type="PROSITE" id="PS00067">
    <property type="entry name" value="3HCDH"/>
    <property type="match status" value="1"/>
</dbReference>
<dbReference type="InterPro" id="IPR006180">
    <property type="entry name" value="3-OHacyl-CoA_DH_CS"/>
</dbReference>
<evidence type="ECO:0000256" key="17">
    <source>
        <dbReference type="ARBA" id="ARBA00023717"/>
    </source>
</evidence>
<dbReference type="SUPFAM" id="SSF48179">
    <property type="entry name" value="6-phosphogluconate dehydrogenase C-terminal domain-like"/>
    <property type="match status" value="2"/>
</dbReference>
<keyword evidence="7" id="KW-0276">Fatty acid metabolism</keyword>
<dbReference type="EMBL" id="JAKUCV010002321">
    <property type="protein sequence ID" value="KAJ4843075.1"/>
    <property type="molecule type" value="Genomic_DNA"/>
</dbReference>
<comment type="caution">
    <text evidence="21">The sequence shown here is derived from an EMBL/GenBank/DDBJ whole genome shotgun (WGS) entry which is preliminary data.</text>
</comment>
<evidence type="ECO:0000256" key="1">
    <source>
        <dbReference type="ARBA" id="ARBA00000452"/>
    </source>
</evidence>
<dbReference type="Pfam" id="PF00725">
    <property type="entry name" value="3HCDH"/>
    <property type="match status" value="1"/>
</dbReference>
<dbReference type="InterPro" id="IPR001753">
    <property type="entry name" value="Enoyl-CoA_hydra/iso"/>
</dbReference>
<evidence type="ECO:0000313" key="21">
    <source>
        <dbReference type="EMBL" id="KAJ4843075.1"/>
    </source>
</evidence>
<comment type="similarity">
    <text evidence="5">In the central section; belongs to the 3-hydroxyacyl-CoA dehydrogenase family.</text>
</comment>
<evidence type="ECO:0000256" key="10">
    <source>
        <dbReference type="ARBA" id="ARBA00023098"/>
    </source>
</evidence>
<keyword evidence="13" id="KW-0456">Lyase</keyword>
<evidence type="ECO:0000256" key="7">
    <source>
        <dbReference type="ARBA" id="ARBA00022832"/>
    </source>
</evidence>
<dbReference type="FunFam" id="3.40.50.720:FF:000009">
    <property type="entry name" value="Fatty oxidation complex, alpha subunit"/>
    <property type="match status" value="1"/>
</dbReference>
<evidence type="ECO:0000256" key="9">
    <source>
        <dbReference type="ARBA" id="ARBA00023027"/>
    </source>
</evidence>
<keyword evidence="8" id="KW-0560">Oxidoreductase</keyword>
<evidence type="ECO:0000256" key="12">
    <source>
        <dbReference type="ARBA" id="ARBA00023235"/>
    </source>
</evidence>
<comment type="catalytic activity">
    <reaction evidence="15">
        <text>(3S)-3-hydroxybutanoyl-CoA = (3R)-3-hydroxybutanoyl-CoA</text>
        <dbReference type="Rhea" id="RHEA:21760"/>
        <dbReference type="ChEBI" id="CHEBI:57315"/>
        <dbReference type="ChEBI" id="CHEBI:57316"/>
        <dbReference type="EC" id="5.1.2.3"/>
    </reaction>
</comment>
<dbReference type="PROSITE" id="PS00166">
    <property type="entry name" value="ENOYL_COA_HYDRATASE"/>
    <property type="match status" value="1"/>
</dbReference>
<dbReference type="GO" id="GO:0008692">
    <property type="term" value="F:3-hydroxybutyryl-CoA epimerase activity"/>
    <property type="evidence" value="ECO:0007669"/>
    <property type="project" value="UniProtKB-EC"/>
</dbReference>
<dbReference type="SUPFAM" id="SSF52096">
    <property type="entry name" value="ClpP/crotonase"/>
    <property type="match status" value="1"/>
</dbReference>
<evidence type="ECO:0000256" key="6">
    <source>
        <dbReference type="ARBA" id="ARBA00008750"/>
    </source>
</evidence>
<dbReference type="FunFam" id="1.10.1040.50:FF:000004">
    <property type="entry name" value="Peroxisomal fatty acid beta-oxidation multifunctional protein"/>
    <property type="match status" value="1"/>
</dbReference>
<dbReference type="AlphaFoldDB" id="A0A9Q0JJK8"/>
<dbReference type="GO" id="GO:0005777">
    <property type="term" value="C:peroxisome"/>
    <property type="evidence" value="ECO:0007669"/>
    <property type="project" value="UniProtKB-SubCell"/>
</dbReference>
<reference evidence="21" key="1">
    <citation type="submission" date="2022-02" db="EMBL/GenBank/DDBJ databases">
        <authorList>
            <person name="Henning P.M."/>
            <person name="McCubbin A.G."/>
            <person name="Shore J.S."/>
        </authorList>
    </citation>
    <scope>NUCLEOTIDE SEQUENCE</scope>
    <source>
        <strain evidence="21">F60SS</strain>
        <tissue evidence="21">Leaves</tissue>
    </source>
</reference>
<evidence type="ECO:0000256" key="16">
    <source>
        <dbReference type="ARBA" id="ARBA00023709"/>
    </source>
</evidence>
<evidence type="ECO:0000256" key="2">
    <source>
        <dbReference type="ARBA" id="ARBA00000765"/>
    </source>
</evidence>
<dbReference type="CDD" id="cd06558">
    <property type="entry name" value="crotonase-like"/>
    <property type="match status" value="1"/>
</dbReference>
<dbReference type="PANTHER" id="PTHR23309">
    <property type="entry name" value="3-HYDROXYACYL-COA DEHYROGENASE"/>
    <property type="match status" value="1"/>
</dbReference>
<reference evidence="21" key="2">
    <citation type="journal article" date="2023" name="Plants (Basel)">
        <title>Annotation of the Turnera subulata (Passifloraceae) Draft Genome Reveals the S-Locus Evolved after the Divergence of Turneroideae from Passifloroideae in a Stepwise Manner.</title>
        <authorList>
            <person name="Henning P.M."/>
            <person name="Roalson E.H."/>
            <person name="Mir W."/>
            <person name="McCubbin A.G."/>
            <person name="Shore J.S."/>
        </authorList>
    </citation>
    <scope>NUCLEOTIDE SEQUENCE</scope>
    <source>
        <strain evidence="21">F60SS</strain>
    </source>
</reference>
<evidence type="ECO:0000256" key="8">
    <source>
        <dbReference type="ARBA" id="ARBA00023002"/>
    </source>
</evidence>
<keyword evidence="9" id="KW-0520">NAD</keyword>
<evidence type="ECO:0000256" key="5">
    <source>
        <dbReference type="ARBA" id="ARBA00007005"/>
    </source>
</evidence>
<dbReference type="Gene3D" id="3.90.226.10">
    <property type="entry name" value="2-enoyl-CoA Hydratase, Chain A, domain 1"/>
    <property type="match status" value="1"/>
</dbReference>
<dbReference type="InterPro" id="IPR008927">
    <property type="entry name" value="6-PGluconate_DH-like_C_sf"/>
</dbReference>
<keyword evidence="11" id="KW-0576">Peroxisome</keyword>
<feature type="domain" description="3-hydroxyacyl-CoA dehydrogenase NAD binding" evidence="20">
    <location>
        <begin position="312"/>
        <end position="490"/>
    </location>
</feature>
<evidence type="ECO:0000256" key="14">
    <source>
        <dbReference type="ARBA" id="ARBA00023268"/>
    </source>
</evidence>
<organism evidence="21 22">
    <name type="scientific">Turnera subulata</name>
    <dbReference type="NCBI Taxonomy" id="218843"/>
    <lineage>
        <taxon>Eukaryota</taxon>
        <taxon>Viridiplantae</taxon>
        <taxon>Streptophyta</taxon>
        <taxon>Embryophyta</taxon>
        <taxon>Tracheophyta</taxon>
        <taxon>Spermatophyta</taxon>
        <taxon>Magnoliopsida</taxon>
        <taxon>eudicotyledons</taxon>
        <taxon>Gunneridae</taxon>
        <taxon>Pentapetalae</taxon>
        <taxon>rosids</taxon>
        <taxon>fabids</taxon>
        <taxon>Malpighiales</taxon>
        <taxon>Passifloraceae</taxon>
        <taxon>Turnera</taxon>
    </lineage>
</organism>
<dbReference type="GO" id="GO:0006635">
    <property type="term" value="P:fatty acid beta-oxidation"/>
    <property type="evidence" value="ECO:0007669"/>
    <property type="project" value="TreeGrafter"/>
</dbReference>
<dbReference type="Pfam" id="PF00378">
    <property type="entry name" value="ECH_1"/>
    <property type="match status" value="1"/>
</dbReference>
<dbReference type="Pfam" id="PF02737">
    <property type="entry name" value="3HCDH_N"/>
    <property type="match status" value="1"/>
</dbReference>
<dbReference type="GO" id="GO:0070403">
    <property type="term" value="F:NAD+ binding"/>
    <property type="evidence" value="ECO:0007669"/>
    <property type="project" value="InterPro"/>
</dbReference>
<keyword evidence="22" id="KW-1185">Reference proteome</keyword>
<dbReference type="Gene3D" id="3.40.50.720">
    <property type="entry name" value="NAD(P)-binding Rossmann-like Domain"/>
    <property type="match status" value="1"/>
</dbReference>
<comment type="similarity">
    <text evidence="18">Belongs to the enoyl-CoA hydratase/isomerase family.</text>
</comment>
<comment type="catalytic activity">
    <reaction evidence="17">
        <text>a 4-saturated-(3S)-3-hydroxyacyl-CoA = a (3E)-enoyl-CoA + H2O</text>
        <dbReference type="Rhea" id="RHEA:20724"/>
        <dbReference type="ChEBI" id="CHEBI:15377"/>
        <dbReference type="ChEBI" id="CHEBI:58521"/>
        <dbReference type="ChEBI" id="CHEBI:137480"/>
        <dbReference type="EC" id="4.2.1.17"/>
    </reaction>
</comment>
<evidence type="ECO:0000256" key="13">
    <source>
        <dbReference type="ARBA" id="ARBA00023239"/>
    </source>
</evidence>
<dbReference type="InterPro" id="IPR036291">
    <property type="entry name" value="NAD(P)-bd_dom_sf"/>
</dbReference>
<dbReference type="PANTHER" id="PTHR23309:SF9">
    <property type="entry name" value="PEROXISOMAL FATTY ACID BETA-OXIDATION MULTIFUNCTIONAL PROTEIN MFP2"/>
    <property type="match status" value="1"/>
</dbReference>
<dbReference type="SUPFAM" id="SSF51735">
    <property type="entry name" value="NAD(P)-binding Rossmann-fold domains"/>
    <property type="match status" value="1"/>
</dbReference>
<accession>A0A9Q0JJK8</accession>
<sequence>MGKGRTTLEVGADGVAIITIINPPVNSLAFDVLYSLRDNYEEALRRNDVKAIVVTGENGKFSGGFDISGFGAIQEGKNVEQSKPGYISVDILTDTVEAARKPSVAAIDGLALGGGLELAMVCHARISTPTAQLGLPELQLGLIPGFGGTQRLPRLVGISKGLEMILTSKPVKGTEAHDLGLVDAVVSPQELISTARQWALDILERRRPWVASLYKTDKLDSLGEAREIFKFARAQTRKRAPNLKHPLVCIDVIEEGIVSGGRAGLLKEYHDFQGLVHSDTCKSLVHIFFAQRSTTKVPGVTDLGLAPRKVRKVAVLGGGLMGSGIATALILGNYPVILKEVNEKFLQAGIGRVKANLQSRVKKGKMSQEKFDKTFSLLKGVLDYESFKDVDMVIEAVIENISLKQDIFSDLEKYCPPHCILASNTSTIDLNLIGKKTKSQDRIIGAHFFSPAHVMPLLEIVRTNQTSPQAIVDLLDVGKKIRKTPVVVGNCTGFAVNRMFFPYTQVGVLLIERGADPYQIDKAITKFGMPMGPFRLTDLVGFGVGIATATQFVENFPERTYKSMLIHLMQEDKRTGESSRKGFYLYDDRRKASPDPELRKYIEKSRSISGVTIDPKLAKLSEKDIVEMVFFPVVNEACRVFAEGIVVKAADLDISSVMGMGFPPYRGGIMFWADLLGSKYIYSRLEEWSKSYGEFFKPCAFLAERAAKGAPLSAPVEQAKSRL</sequence>
<evidence type="ECO:0000256" key="18">
    <source>
        <dbReference type="RuleBase" id="RU003707"/>
    </source>
</evidence>
<evidence type="ECO:0000256" key="15">
    <source>
        <dbReference type="ARBA" id="ARBA00023701"/>
    </source>
</evidence>
<keyword evidence="14" id="KW-0511">Multifunctional enzyme</keyword>
<dbReference type="Proteomes" id="UP001141552">
    <property type="component" value="Unassembled WGS sequence"/>
</dbReference>
<comment type="subcellular location">
    <subcellularLocation>
        <location evidence="3">Peroxisome</location>
    </subcellularLocation>
</comment>
<comment type="catalytic activity">
    <reaction evidence="1">
        <text>a (3Z)-enoyl-CoA = a 4-saturated (2E)-enoyl-CoA</text>
        <dbReference type="Rhea" id="RHEA:45900"/>
        <dbReference type="ChEBI" id="CHEBI:85097"/>
        <dbReference type="ChEBI" id="CHEBI:85489"/>
        <dbReference type="EC" id="5.3.3.8"/>
    </reaction>
</comment>
<dbReference type="InterPro" id="IPR029045">
    <property type="entry name" value="ClpP/crotonase-like_dom_sf"/>
</dbReference>
<feature type="domain" description="3-hydroxyacyl-CoA dehydrogenase C-terminal" evidence="19">
    <location>
        <begin position="493"/>
        <end position="586"/>
    </location>
</feature>